<accession>A0ABY4ES61</accession>
<comment type="similarity">
    <text evidence="1">Belongs to the class IV-like SAM-binding methyltransferase superfamily. RNA methyltransferase TrmH family.</text>
</comment>
<dbReference type="SUPFAM" id="SSF55315">
    <property type="entry name" value="L30e-like"/>
    <property type="match status" value="1"/>
</dbReference>
<reference evidence="5 6" key="1">
    <citation type="submission" date="2022-04" db="EMBL/GenBank/DDBJ databases">
        <title>Gracilibacillus sp. isolated from saltern.</title>
        <authorList>
            <person name="Won M."/>
            <person name="Lee C.-M."/>
            <person name="Woen H.-Y."/>
            <person name="Kwon S.-W."/>
        </authorList>
    </citation>
    <scope>NUCLEOTIDE SEQUENCE [LARGE SCALE GENOMIC DNA]</scope>
    <source>
        <strain evidence="5 6">SSWR10-1</strain>
    </source>
</reference>
<gene>
    <name evidence="5" type="ORF">MUN88_14045</name>
</gene>
<proteinExistence type="inferred from homology"/>
<evidence type="ECO:0000256" key="2">
    <source>
        <dbReference type="ARBA" id="ARBA00022603"/>
    </source>
</evidence>
<dbReference type="InterPro" id="IPR013123">
    <property type="entry name" value="SpoU_subst-bd"/>
</dbReference>
<dbReference type="GO" id="GO:0008168">
    <property type="term" value="F:methyltransferase activity"/>
    <property type="evidence" value="ECO:0007669"/>
    <property type="project" value="UniProtKB-KW"/>
</dbReference>
<dbReference type="InterPro" id="IPR029026">
    <property type="entry name" value="tRNA_m1G_MTases_N"/>
</dbReference>
<dbReference type="GO" id="GO:0032259">
    <property type="term" value="P:methylation"/>
    <property type="evidence" value="ECO:0007669"/>
    <property type="project" value="UniProtKB-KW"/>
</dbReference>
<name>A0ABY4ES61_9BACI</name>
<dbReference type="PANTHER" id="PTHR43191:SF2">
    <property type="entry name" value="RRNA METHYLTRANSFERASE 3, MITOCHONDRIAL"/>
    <property type="match status" value="1"/>
</dbReference>
<dbReference type="InterPro" id="IPR053888">
    <property type="entry name" value="MRM3-like_sub_bind"/>
</dbReference>
<dbReference type="SUPFAM" id="SSF75217">
    <property type="entry name" value="alpha/beta knot"/>
    <property type="match status" value="1"/>
</dbReference>
<dbReference type="RefSeq" id="WP_244716102.1">
    <property type="nucleotide sequence ID" value="NZ_CP095072.1"/>
</dbReference>
<evidence type="ECO:0000256" key="1">
    <source>
        <dbReference type="ARBA" id="ARBA00007228"/>
    </source>
</evidence>
<keyword evidence="6" id="KW-1185">Reference proteome</keyword>
<dbReference type="EMBL" id="CP095072">
    <property type="protein sequence ID" value="UOQ47190.1"/>
    <property type="molecule type" value="Genomic_DNA"/>
</dbReference>
<dbReference type="Gene3D" id="3.30.1330.30">
    <property type="match status" value="1"/>
</dbReference>
<keyword evidence="3" id="KW-0808">Transferase</keyword>
<sequence length="247" mass="27290">MLTSVKNEKVKSWRKLKKKKERDSEGKFLIEGYHLIEEAMKSEWNIEEIIYQTGSDVEGGWKHFPLHEVTDNVMMAITETKNPQGVLAVIHKKEGSNANISRALLIDRVQDPGNVGTMIRTADAAGFDTVILGEGTADLYNDKVIRATQGSLFHMEIYQANLNDTMNELKQHGITVWSTGLSNADYYHDLAIPDKLAIIVGNEGEGVAAEIMAQADQNVKIPIYGKAESLNVSIAAAVLMYATAKKV</sequence>
<protein>
    <submittedName>
        <fullName evidence="5">RNA methyltransferase</fullName>
    </submittedName>
</protein>
<organism evidence="5 6">
    <name type="scientific">Gracilibacillus caseinilyticus</name>
    <dbReference type="NCBI Taxonomy" id="2932256"/>
    <lineage>
        <taxon>Bacteria</taxon>
        <taxon>Bacillati</taxon>
        <taxon>Bacillota</taxon>
        <taxon>Bacilli</taxon>
        <taxon>Bacillales</taxon>
        <taxon>Bacillaceae</taxon>
        <taxon>Gracilibacillus</taxon>
    </lineage>
</organism>
<dbReference type="InterPro" id="IPR001537">
    <property type="entry name" value="SpoU_MeTrfase"/>
</dbReference>
<dbReference type="SMART" id="SM00967">
    <property type="entry name" value="SpoU_sub_bind"/>
    <property type="match status" value="1"/>
</dbReference>
<dbReference type="CDD" id="cd18095">
    <property type="entry name" value="SpoU-like_rRNA-MTase"/>
    <property type="match status" value="1"/>
</dbReference>
<dbReference type="PANTHER" id="PTHR43191">
    <property type="entry name" value="RRNA METHYLTRANSFERASE 3"/>
    <property type="match status" value="1"/>
</dbReference>
<keyword evidence="2 5" id="KW-0489">Methyltransferase</keyword>
<dbReference type="InterPro" id="IPR051259">
    <property type="entry name" value="rRNA_Methyltransferase"/>
</dbReference>
<feature type="domain" description="RNA 2-O ribose methyltransferase substrate binding" evidence="4">
    <location>
        <begin position="29"/>
        <end position="96"/>
    </location>
</feature>
<evidence type="ECO:0000313" key="5">
    <source>
        <dbReference type="EMBL" id="UOQ47190.1"/>
    </source>
</evidence>
<dbReference type="Gene3D" id="3.40.1280.10">
    <property type="match status" value="1"/>
</dbReference>
<dbReference type="InterPro" id="IPR029064">
    <property type="entry name" value="Ribosomal_eL30-like_sf"/>
</dbReference>
<dbReference type="Pfam" id="PF00588">
    <property type="entry name" value="SpoU_methylase"/>
    <property type="match status" value="1"/>
</dbReference>
<evidence type="ECO:0000256" key="3">
    <source>
        <dbReference type="ARBA" id="ARBA00022679"/>
    </source>
</evidence>
<evidence type="ECO:0000259" key="4">
    <source>
        <dbReference type="SMART" id="SM00967"/>
    </source>
</evidence>
<dbReference type="InterPro" id="IPR029028">
    <property type="entry name" value="Alpha/beta_knot_MTases"/>
</dbReference>
<dbReference type="Pfam" id="PF22435">
    <property type="entry name" value="MRM3-like_sub_bind"/>
    <property type="match status" value="1"/>
</dbReference>
<dbReference type="Proteomes" id="UP000831782">
    <property type="component" value="Chromosome"/>
</dbReference>
<evidence type="ECO:0000313" key="6">
    <source>
        <dbReference type="Proteomes" id="UP000831782"/>
    </source>
</evidence>